<dbReference type="GO" id="GO:0009424">
    <property type="term" value="C:bacterial-type flagellum hook"/>
    <property type="evidence" value="ECO:0007669"/>
    <property type="project" value="InterPro"/>
</dbReference>
<evidence type="ECO:0000256" key="2">
    <source>
        <dbReference type="ARBA" id="ARBA00004613"/>
    </source>
</evidence>
<dbReference type="PANTHER" id="PTHR30033">
    <property type="entry name" value="FLAGELLAR HOOK-ASSOCIATED PROTEIN 1"/>
    <property type="match status" value="1"/>
</dbReference>
<dbReference type="InterPro" id="IPR053927">
    <property type="entry name" value="FlgK_helical"/>
</dbReference>
<dbReference type="GO" id="GO:0044780">
    <property type="term" value="P:bacterial-type flagellum assembly"/>
    <property type="evidence" value="ECO:0007669"/>
    <property type="project" value="InterPro"/>
</dbReference>
<evidence type="ECO:0000256" key="4">
    <source>
        <dbReference type="ARBA" id="ARBA00016244"/>
    </source>
</evidence>
<evidence type="ECO:0000256" key="6">
    <source>
        <dbReference type="ARBA" id="ARBA00023143"/>
    </source>
</evidence>
<dbReference type="InterPro" id="IPR002371">
    <property type="entry name" value="FlgK"/>
</dbReference>
<keyword evidence="6" id="KW-0975">Bacterial flagellum</keyword>
<evidence type="ECO:0000259" key="7">
    <source>
        <dbReference type="Pfam" id="PF06429"/>
    </source>
</evidence>
<dbReference type="GO" id="GO:0005576">
    <property type="term" value="C:extracellular region"/>
    <property type="evidence" value="ECO:0007669"/>
    <property type="project" value="UniProtKB-SubCell"/>
</dbReference>
<evidence type="ECO:0000256" key="1">
    <source>
        <dbReference type="ARBA" id="ARBA00004365"/>
    </source>
</evidence>
<evidence type="ECO:0000256" key="5">
    <source>
        <dbReference type="ARBA" id="ARBA00022525"/>
    </source>
</evidence>
<reference evidence="9 10" key="1">
    <citation type="submission" date="2019-03" db="EMBL/GenBank/DDBJ databases">
        <authorList>
            <person name="Kox A.R. M."/>
        </authorList>
    </citation>
    <scope>NUCLEOTIDE SEQUENCE [LARGE SCALE GENOMIC DNA]</scope>
    <source>
        <strain evidence="9">MTUNDRAET4 annotated genome</strain>
    </source>
</reference>
<dbReference type="NCBIfam" id="TIGR02492">
    <property type="entry name" value="flgK_ends"/>
    <property type="match status" value="1"/>
</dbReference>
<feature type="domain" description="Flagellar hook-associated protein FlgK helical" evidence="8">
    <location>
        <begin position="108"/>
        <end position="324"/>
    </location>
</feature>
<proteinExistence type="inferred from homology"/>
<evidence type="ECO:0000313" key="10">
    <source>
        <dbReference type="Proteomes" id="UP000294360"/>
    </source>
</evidence>
<organism evidence="9 10">
    <name type="scientific">Methylocella tundrae</name>
    <dbReference type="NCBI Taxonomy" id="227605"/>
    <lineage>
        <taxon>Bacteria</taxon>
        <taxon>Pseudomonadati</taxon>
        <taxon>Pseudomonadota</taxon>
        <taxon>Alphaproteobacteria</taxon>
        <taxon>Hyphomicrobiales</taxon>
        <taxon>Beijerinckiaceae</taxon>
        <taxon>Methylocella</taxon>
    </lineage>
</organism>
<feature type="domain" description="Flagellar basal-body/hook protein C-terminal" evidence="7">
    <location>
        <begin position="458"/>
        <end position="495"/>
    </location>
</feature>
<dbReference type="InterPro" id="IPR010930">
    <property type="entry name" value="Flg_bb/hook_C_dom"/>
</dbReference>
<dbReference type="PANTHER" id="PTHR30033:SF1">
    <property type="entry name" value="FLAGELLAR HOOK-ASSOCIATED PROTEIN 1"/>
    <property type="match status" value="1"/>
</dbReference>
<dbReference type="KEGG" id="mtun:MTUNDRAET4_0048"/>
<keyword evidence="9" id="KW-0969">Cilium</keyword>
<dbReference type="Pfam" id="PF22638">
    <property type="entry name" value="FlgK_D1"/>
    <property type="match status" value="1"/>
</dbReference>
<dbReference type="GO" id="GO:0005198">
    <property type="term" value="F:structural molecule activity"/>
    <property type="evidence" value="ECO:0007669"/>
    <property type="project" value="InterPro"/>
</dbReference>
<evidence type="ECO:0000256" key="3">
    <source>
        <dbReference type="ARBA" id="ARBA00009677"/>
    </source>
</evidence>
<keyword evidence="9" id="KW-0966">Cell projection</keyword>
<dbReference type="Pfam" id="PF06429">
    <property type="entry name" value="Flg_bbr_C"/>
    <property type="match status" value="1"/>
</dbReference>
<keyword evidence="5" id="KW-0964">Secreted</keyword>
<dbReference type="SUPFAM" id="SSF64518">
    <property type="entry name" value="Phase 1 flagellin"/>
    <property type="match status" value="1"/>
</dbReference>
<dbReference type="Proteomes" id="UP000294360">
    <property type="component" value="Chromosome"/>
</dbReference>
<comment type="similarity">
    <text evidence="3">Belongs to the flagella basal body rod proteins family.</text>
</comment>
<dbReference type="AlphaFoldDB" id="A0A4U8YZ75"/>
<evidence type="ECO:0000313" key="9">
    <source>
        <dbReference type="EMBL" id="VFU06941.1"/>
    </source>
</evidence>
<comment type="subcellular location">
    <subcellularLocation>
        <location evidence="1">Bacterial flagellum</location>
    </subcellularLocation>
    <subcellularLocation>
        <location evidence="2">Secreted</location>
    </subcellularLocation>
</comment>
<gene>
    <name evidence="9" type="primary">flgK</name>
    <name evidence="9" type="ORF">MTUNDRAET4_0048</name>
</gene>
<dbReference type="EMBL" id="LR536450">
    <property type="protein sequence ID" value="VFU06941.1"/>
    <property type="molecule type" value="Genomic_DNA"/>
</dbReference>
<keyword evidence="9" id="KW-0282">Flagellum</keyword>
<accession>A0A4U8YZ75</accession>
<evidence type="ECO:0000259" key="8">
    <source>
        <dbReference type="Pfam" id="PF22638"/>
    </source>
</evidence>
<protein>
    <recommendedName>
        <fullName evidence="4">Flagellar hook-associated protein 1</fullName>
    </recommendedName>
</protein>
<sequence length="500" mass="49725">MYVMSLSSAARTTQSGLSTITAEIAALTRNISGATDTTVYSRKIANVATTSSGAQVVSLTRASNQAVFDNVLSATAASAAQQAISAGLDTLNQTIGDVSGSTSGSASTATSPAALISSFGNALQTYSASPSDSTAAAAAVTAAKSLVSGLNSASVTVQQARETADSGMASSVAAINSLLTQFQTANQQVVSGLASGADVTDAQDQRDTILQQLSQQIGISTTVGSNGDMSIYGDSGVTLFQGGVARTLTFEATSTYTASTAGNAVYVDGAAITGGSATMPIASGNLAGLATLRDTIAPTYQTQLDNMAGALINSFAESDQAGVGPSLPGLFTTPGATALPGANGGLASQISVNASVDPSQGGNVNLLRDGGISDTANTNYTYNTSGASGFTGRLSQLTSNLSATQTFSSAGGITTSASLSNYAAASVSWLEAERSSVSSSSSYQSTLLSTASTALSNATGVNINDEMSKMLDLEQSFSASAKLLTSINDMFNALAAAIIG</sequence>
<name>A0A4U8YZ75_METTU</name>